<dbReference type="Pfam" id="PF07645">
    <property type="entry name" value="EGF_CA"/>
    <property type="match status" value="2"/>
</dbReference>
<dbReference type="SUPFAM" id="SSF49899">
    <property type="entry name" value="Concanavalin A-like lectins/glucanases"/>
    <property type="match status" value="1"/>
</dbReference>
<dbReference type="Gene3D" id="2.10.50.10">
    <property type="entry name" value="Tumor Necrosis Factor Receptor, subunit A, domain 2"/>
    <property type="match status" value="15"/>
</dbReference>
<evidence type="ECO:0000256" key="1">
    <source>
        <dbReference type="ARBA" id="ARBA00004613"/>
    </source>
</evidence>
<dbReference type="InterPro" id="IPR051022">
    <property type="entry name" value="Notch_Cell-Fate_Det"/>
</dbReference>
<feature type="disulfide bond" evidence="13">
    <location>
        <begin position="722"/>
        <end position="749"/>
    </location>
</feature>
<dbReference type="SMART" id="SM00179">
    <property type="entry name" value="EGF_CA"/>
    <property type="match status" value="17"/>
</dbReference>
<dbReference type="InterPro" id="IPR000742">
    <property type="entry name" value="EGF"/>
</dbReference>
<feature type="domain" description="Sushi" evidence="19">
    <location>
        <begin position="632"/>
        <end position="690"/>
    </location>
</feature>
<feature type="domain" description="EGF-like" evidence="16">
    <location>
        <begin position="1899"/>
        <end position="1938"/>
    </location>
</feature>
<dbReference type="InterPro" id="IPR009030">
    <property type="entry name" value="Growth_fac_rcpt_cys_sf"/>
</dbReference>
<feature type="disulfide bond" evidence="12">
    <location>
        <begin position="194"/>
        <end position="212"/>
    </location>
</feature>
<dbReference type="InterPro" id="IPR000152">
    <property type="entry name" value="EGF-type_Asp/Asn_hydroxyl_site"/>
</dbReference>
<dbReference type="SUPFAM" id="SSF57535">
    <property type="entry name" value="Complement control module/SCR domain"/>
    <property type="match status" value="4"/>
</dbReference>
<feature type="domain" description="EGF-like" evidence="16">
    <location>
        <begin position="2026"/>
        <end position="2061"/>
    </location>
</feature>
<keyword evidence="9" id="KW-0325">Glycoprotein</keyword>
<dbReference type="Pfam" id="PF00057">
    <property type="entry name" value="Ldl_recept_a"/>
    <property type="match status" value="1"/>
</dbReference>
<feature type="disulfide bond" evidence="11">
    <location>
        <begin position="2129"/>
        <end position="2138"/>
    </location>
</feature>
<feature type="disulfide bond" evidence="12">
    <location>
        <begin position="187"/>
        <end position="199"/>
    </location>
</feature>
<evidence type="ECO:0000256" key="6">
    <source>
        <dbReference type="ARBA" id="ARBA00022737"/>
    </source>
</evidence>
<dbReference type="InterPro" id="IPR000859">
    <property type="entry name" value="CUB_dom"/>
</dbReference>
<dbReference type="PROSITE" id="PS50068">
    <property type="entry name" value="LDLRA_2"/>
    <property type="match status" value="1"/>
</dbReference>
<dbReference type="FunFam" id="2.10.25.10:FF:000014">
    <property type="entry name" value="Latent-transforming growth factor beta-binding protein 3"/>
    <property type="match status" value="1"/>
</dbReference>
<sequence length="3916" mass="424928">MARSRNLRMPLSPLWNGCSSSNVGIVVFALISLSACQIQIDLDCQPDWQLIGHGCYKFYSAVLPWTSAERVCKSYGGHLATPADYQDNEDLGDFVNNQSQTKFWIGAARIGVPPNDRQILHYSDGKEVRMWVGRWAVSQPTFTTGDCAFLQSGADTAWGGHNVAGRQRWELTSCETKLTFLCQRPVCSNGSFHCSNGQCINPGLKCDGQDDCGDRSDELECPNLCTQKVMVQGSGTYRFPDSAKNPAFGNIDCILVLEGDPGKNIQLKIDSFNLSAGAEELVLLDGGQTLDSSREVKRLSGVLTSPRFFYSSNNMMILNFLSTRTNSTLSEIGSFQVTYEPVTVGVLPSNKLVATDQYKELGDPLYGDYELGSQDLTYIIEAENPRETVTVEILEQDLAPDSQLLFRDGDTVQNGLLATLRGSYSGNNYVLSSGRQLYLTKQTGLGGKYKGIKIRYKQGCSAQLNQTAGYISSPGFLISGYPNAVECRWDVTHPDSSALTLRFVRMNINPEDKLEIYDENFTIRKIYSGSSLQDSLRIPSGKFSAVFTTTPSFNSEGFNLTFSYDCPEPDLDAARSTITPAADNSYGSSFTVSCNQGSAFLQEEHKNESQVRMVCGAWGKWNVNTSPKCMRALCPKAPGLANGYVASSTGSLDFQGTITYECYQGFTITGASTVTCQADGSWTQMPTCTTSRCSPIPSGPINGYRSVEGDGTSYGTIVRFSCDLGYDLIGNTTMLCDSRGQWVGIMPTCKILTCYTPDIPYGMVSANTVDYLNDIMLTCEAGYRTSINAITSMSCTANRTLDPQLTCINIDECMENKPCNMTCIDLPGSYRCECDPGFEVRGDECIDIDECQKNSCGGICTNFAGTFLCSCAEGYALFTRNGVEGHFLPPGEDGTREGDKYLLNRTCVPKQCSAPDIPQNAQQLTKAPSFYFNDSIEFKCKLGYRLESSSSGRLVCGLNRTWQGQVLCQKIMCKVEPVPASGLLNPGVLTPNVTSIEFGKSLDISCNVPGFAPEPTFNRTRRCTMINGKYQLDGSVQDYDCGVISCGQPDSLTGTVYTSVTGTQYGDTATFGCEAQYTLTGVSSLTNATITCQANGKWDLGSLACSGKSCSDPGQIQFGVQKVSDYRNQVVFECTVPGFELRPPGPLACKLSADGTASYNASLPACVDVNPPILQNPCANGTLTIELTKDQSVGDSVPAIMAVDRETGIKELLVTPAWPSRREYVTSAAQVLAFTYTLLDFAGNKASCKVYVKGKDITRPSITCPNSIVKTFSSLSDEIFVSFSKSNVTVSDDYSTEEEISVVFKPSSYLFKAAGFHLLTSFPRIQRQIVEATAIDVAGNLVNCNFDLVFTPDVCSKFYVREHNNTSVACQDTNPGVTCTVTCDPGYRLYEDLSKSSKNFSCGGPGQPFQSDTDVTCVNIGSNEFEGSYRLLFDANYTSSSANTSCSANYESVIQSTLKRVGKDIVSSACTNDRVIPITGEGKLATLVVDEARSQVRVTYEVLFDRQPGEDYTACASTTVIFLENGRDYTTFTNLSSFSPSQCDRLTLQGRGFTPVARGYFCPNSDRVPTAVTIALGRQVGVCLKCPEGTYKTPNFTCLKCPRGTYSPGKDLPSCRMCPPQTSTYQEGAFHIDECISECDAGTYNTLTGLPPCSWCPKDTFRTNSTTCLPCLGNQITKAAGANSSDECVDVCPPGYFNEYDGHSPCHKCPLHTYSNMTGTRRCTSCSVGQYTETVGSISSSECLDLANSTECTSRCVEGLCVNNQHSQSCICNSGWTGENCTVPFDPCNSVPCRNGGNCTSVGIQYQCTCPAGTTGPQCEVIVPTCTNQSCLNNGMCENLLGGPKCHCLPGFSGMRCNISEDLCSKSPCGVNGQCMAYGNVRYTCSCQPGYTGNTCEKLQDQCYSKPCQNGGICQTIGPQSYKCDCSSTLGYNGTLCEKRQLKCSTVDQCGTGSWCVEHEEVDSYICVCPPQGQYMDPSGPRNQTCEPINFCESNPCVNGGSCRNESTGFACNCPPGYNGFRCQHDIDYCASSPCQNGGLCNDLLLGYNCSCTGYTGVNCETEINECASHNCSIEGLDRCIDKVNGFECKCKTGYDGDYCQLDIDDCVSSPCLHEGKCVDAVGDYMCDCPHGWSGQNCELEVKYCPANPCDNGAECKDLFNDYFCRCQLNTFGANCSNTVKICDVASPCVNGTCTDDGGNVTCACSENYVGDRCEERVNPCSTVSGVCQNEAVCVPSLDKHECQCQPGYAGPLCSLNPSDCDPSKCLPPATCIDLLDKAVCRCPLGKEGPLCVDDTNSNFDLLFRHSDKISMAAVEYPIPLSQSSFSVSMWIQFAENSGTGVFFSIFTVPSPNSLRGKKLLLSMNETFLYYYDPVTGQEYLMSQPIAAINDGRWHYLVVNVDGGAGLLAYIVDTVQGPAMVIPTRMFDLNLWAVLGCEYDTDTGKPVPEKGFFGKLSRVTVYERTLKFGEEVTNVGNTDVSALFSGSILRWGLEFTPMGGVQRMTPSEADKSCPTGFTGQDCLTRVPGKTKVAISSGQCPANILKYSPSRLTEVKYDVPKFSGQADVKTSLSTEDVYVWGRYPVVVEASNSDGNTALCLFNIYVQNDQCTNPPKPPKAKDLLCLPQTRADYSKEGYQQCGINCEEGYSPSLPGPHLHTCGPSGNWDPENKFLPYRLSPCGSVAKPRQNLVVIIWYRVPTRECQSVSFILKAQIRKTQVMLNRLWNQICSQNDCLDSIIIISCLNSRRKRQATGNNPLELLVTLTLPNTQGTVSSRSKPQQNISIDSLYDSLLLSGTNNSFDYSAFVSGALPYDHTITLEEQCDEPQVLINRQCVSCGPGTFFNNQTKACEFCAAGSFQTQEGQTSCVPCSDTSTTQYYGSHDSSDCKEKCDPGHYFDTKSNKCENCSRGFYQPHSGQFYCLACDADKTTKYLGTVLKASCANDCPPGQEIGPNNDCVVCTIGFYRSTNDALCQRCPSGNVTRYNESKSLSDCDVADNPPGTYRNRTDPSMYHPCAVDQYQPERWQFECLPCQSGFRAESEGSTLESDCKFYCPSGQQVKAGQNSCEPCPLGTYRDGTKIFEQCDSCPSSYTTLVTGATSKTNCSLFRCPAGSKPNATQTGCDLCPRGQYQALANQVSCNSCLDGNSTRQEGSTDQDSCETYCPAGQEKINGTCKDCVLGFFKNNDLDLFSTCTRCSDIKYVTESTGATSNDNCTVLNCQEGYKANMTTEQCEVCPKGTYQDKKYQKSCISCKGDNYTRNNGSTTESDCETYCQPGYEKLGSECKACSRGFYKNNDNDLFMSCARCPNDTVTPAGPPATYASNCTVPDCKPGTYILNGNCEQCPKGQWQNESWSVSCNNCPVDKDTSGPGANSIDRCLLNCPAGKQNTPGTDICELCPAGYYKDTAGPTDCTPCADFNKNNIRVSPVPGADNIAQCSKLVCLPGFYPKGAVCSLCPYGRFQPYKWNDTCELCPDGDTTYKLGATDETECEPNCTAGQGLVDGQCKICSVQEFSDKMDLTKRNCSSCPPGFITGREGATSGNECSIKDCSEPGTYRNATTNVCTNCPLGQFQDLPRQDSCKTCQNGYTTRYVRSTSSSECQKDCAAGQQLNNITNNCETCPKGSYRSKTPGEDSWTCQMCTDQMTTAAAGADQMADCNIPTCTVGFGYDRAQKKCVECPVNTFQDMPGQFLPCQSCPINQVTVAAATASSTSCSFPCSSDANPCAITTQVCVDDANATGGYRCDCKDSYSKDGEKCIHKCNIPNYCGENGACQRSPLKCECSGGYSGERCTIRPAASTQSDDKVETLVIAVVSSVCGLLFLLLLIVCLCAIVKRRMNPSSSKSTRSTPDFDERASIATRSAKGYDDYPTFVINPAFSSRPPSVFGANMGQGMNGQGTKMYSNDIYLTDEDGELAVYKP</sequence>
<dbReference type="EMBL" id="JAWDGP010004098">
    <property type="protein sequence ID" value="KAK3767900.1"/>
    <property type="molecule type" value="Genomic_DNA"/>
</dbReference>
<dbReference type="InterPro" id="IPR013320">
    <property type="entry name" value="ConA-like_dom_sf"/>
</dbReference>
<feature type="domain" description="EGF-like" evidence="16">
    <location>
        <begin position="2257"/>
        <end position="2293"/>
    </location>
</feature>
<dbReference type="GO" id="GO:0005509">
    <property type="term" value="F:calcium ion binding"/>
    <property type="evidence" value="ECO:0007669"/>
    <property type="project" value="InterPro"/>
</dbReference>
<evidence type="ECO:0000256" key="10">
    <source>
        <dbReference type="PROSITE-ProRule" id="PRU00059"/>
    </source>
</evidence>
<dbReference type="InterPro" id="IPR011641">
    <property type="entry name" value="Tyr-kin_ephrin_A/B_rcpt-like"/>
</dbReference>
<keyword evidence="21" id="KW-1185">Reference proteome</keyword>
<dbReference type="InterPro" id="IPR001881">
    <property type="entry name" value="EGF-like_Ca-bd_dom"/>
</dbReference>
<evidence type="ECO:0000256" key="9">
    <source>
        <dbReference type="ARBA" id="ARBA00023180"/>
    </source>
</evidence>
<dbReference type="InterPro" id="IPR023415">
    <property type="entry name" value="LDLR_class-A_CS"/>
</dbReference>
<keyword evidence="6" id="KW-0677">Repeat</keyword>
<dbReference type="SUPFAM" id="SSF56436">
    <property type="entry name" value="C-type lectin-like"/>
    <property type="match status" value="1"/>
</dbReference>
<dbReference type="PANTHER" id="PTHR24049:SF35">
    <property type="entry name" value="EGF-LIKE DOMAIN-CONTAINING PROTEIN"/>
    <property type="match status" value="1"/>
</dbReference>
<evidence type="ECO:0000313" key="21">
    <source>
        <dbReference type="Proteomes" id="UP001283361"/>
    </source>
</evidence>
<dbReference type="InterPro" id="IPR049883">
    <property type="entry name" value="NOTCH1_EGF-like"/>
</dbReference>
<dbReference type="SMART" id="SM00032">
    <property type="entry name" value="CCP"/>
    <property type="match status" value="8"/>
</dbReference>
<dbReference type="SUPFAM" id="SSF57184">
    <property type="entry name" value="Growth factor receptor domain"/>
    <property type="match status" value="8"/>
</dbReference>
<feature type="disulfide bond" evidence="11">
    <location>
        <begin position="1772"/>
        <end position="1781"/>
    </location>
</feature>
<feature type="domain" description="EGF-like" evidence="16">
    <location>
        <begin position="2063"/>
        <end position="2101"/>
    </location>
</feature>
<evidence type="ECO:0000256" key="5">
    <source>
        <dbReference type="ARBA" id="ARBA00022729"/>
    </source>
</evidence>
<dbReference type="PROSITE" id="PS50026">
    <property type="entry name" value="EGF_3"/>
    <property type="match status" value="15"/>
</dbReference>
<dbReference type="InterPro" id="IPR035976">
    <property type="entry name" value="Sushi/SCR/CCP_sf"/>
</dbReference>
<feature type="domain" description="EGF-like" evidence="16">
    <location>
        <begin position="809"/>
        <end position="846"/>
    </location>
</feature>
<dbReference type="CDD" id="cd00054">
    <property type="entry name" value="EGF_CA"/>
    <property type="match status" value="8"/>
</dbReference>
<feature type="domain" description="Sushi" evidence="19">
    <location>
        <begin position="691"/>
        <end position="751"/>
    </location>
</feature>
<dbReference type="CDD" id="cd00112">
    <property type="entry name" value="LDLa"/>
    <property type="match status" value="1"/>
</dbReference>
<feature type="domain" description="EGF-like" evidence="16">
    <location>
        <begin position="2103"/>
        <end position="2139"/>
    </location>
</feature>
<dbReference type="SUPFAM" id="SSF57196">
    <property type="entry name" value="EGF/Laminin"/>
    <property type="match status" value="11"/>
</dbReference>
<dbReference type="Gene3D" id="4.10.400.10">
    <property type="entry name" value="Low-density Lipoprotein Receptor"/>
    <property type="match status" value="1"/>
</dbReference>
<feature type="domain" description="EGF-like" evidence="16">
    <location>
        <begin position="2217"/>
        <end position="2255"/>
    </location>
</feature>
<name>A0AAE0ZEM4_9GAST</name>
<evidence type="ECO:0000256" key="13">
    <source>
        <dbReference type="PROSITE-ProRule" id="PRU00302"/>
    </source>
</evidence>
<comment type="subcellular location">
    <subcellularLocation>
        <location evidence="1">Secreted</location>
    </subcellularLocation>
</comment>
<dbReference type="Gene3D" id="2.10.220.10">
    <property type="entry name" value="Hormone Receptor, Insulin-like Growth Factor Receptor 1, Chain A, domain 2"/>
    <property type="match status" value="1"/>
</dbReference>
<keyword evidence="5" id="KW-0732">Signal</keyword>
<evidence type="ECO:0000259" key="15">
    <source>
        <dbReference type="PROSITE" id="PS01180"/>
    </source>
</evidence>
<dbReference type="InterPro" id="IPR016186">
    <property type="entry name" value="C-type_lectin-like/link_sf"/>
</dbReference>
<feature type="disulfide bond" evidence="11">
    <location>
        <begin position="2091"/>
        <end position="2100"/>
    </location>
</feature>
<accession>A0AAE0ZEM4</accession>
<dbReference type="Proteomes" id="UP001283361">
    <property type="component" value="Unassembled WGS sequence"/>
</dbReference>
<dbReference type="PROSITE" id="PS01187">
    <property type="entry name" value="EGF_CA"/>
    <property type="match status" value="2"/>
</dbReference>
<feature type="domain" description="C-type lectin" evidence="17">
    <location>
        <begin position="51"/>
        <end position="183"/>
    </location>
</feature>
<dbReference type="CDD" id="cd00037">
    <property type="entry name" value="CLECT"/>
    <property type="match status" value="1"/>
</dbReference>
<feature type="disulfide bond" evidence="13">
    <location>
        <begin position="693"/>
        <end position="736"/>
    </location>
</feature>
<keyword evidence="8 11" id="KW-1015">Disulfide bond</keyword>
<dbReference type="PROSITE" id="PS01180">
    <property type="entry name" value="CUB"/>
    <property type="match status" value="2"/>
</dbReference>
<feature type="disulfide bond" evidence="11">
    <location>
        <begin position="2245"/>
        <end position="2254"/>
    </location>
</feature>
<dbReference type="PROSITE" id="PS00022">
    <property type="entry name" value="EGF_1"/>
    <property type="match status" value="12"/>
</dbReference>
<dbReference type="PROSITE" id="PS00010">
    <property type="entry name" value="ASX_HYDROXYL"/>
    <property type="match status" value="6"/>
</dbReference>
<evidence type="ECO:0000256" key="3">
    <source>
        <dbReference type="ARBA" id="ARBA00022536"/>
    </source>
</evidence>
<evidence type="ECO:0000313" key="20">
    <source>
        <dbReference type="EMBL" id="KAK3767900.1"/>
    </source>
</evidence>
<comment type="caution">
    <text evidence="11">Lacks conserved residue(s) required for the propagation of feature annotation.</text>
</comment>
<evidence type="ECO:0000256" key="8">
    <source>
        <dbReference type="ARBA" id="ARBA00023157"/>
    </source>
</evidence>
<reference evidence="20" key="1">
    <citation type="journal article" date="2023" name="G3 (Bethesda)">
        <title>A reference genome for the long-term kleptoplast-retaining sea slug Elysia crispata morphotype clarki.</title>
        <authorList>
            <person name="Eastman K.E."/>
            <person name="Pendleton A.L."/>
            <person name="Shaikh M.A."/>
            <person name="Suttiyut T."/>
            <person name="Ogas R."/>
            <person name="Tomko P."/>
            <person name="Gavelis G."/>
            <person name="Widhalm J.R."/>
            <person name="Wisecaver J.H."/>
        </authorList>
    </citation>
    <scope>NUCLEOTIDE SEQUENCE</scope>
    <source>
        <strain evidence="20">ECLA1</strain>
    </source>
</reference>
<evidence type="ECO:0000259" key="18">
    <source>
        <dbReference type="PROSITE" id="PS50825"/>
    </source>
</evidence>
<dbReference type="FunFam" id="2.10.25.10:FF:000095">
    <property type="entry name" value="Notch, isoform B"/>
    <property type="match status" value="1"/>
</dbReference>
<dbReference type="CDD" id="cd00033">
    <property type="entry name" value="CCP"/>
    <property type="match status" value="4"/>
</dbReference>
<feature type="transmembrane region" description="Helical" evidence="14">
    <location>
        <begin position="3805"/>
        <end position="3830"/>
    </location>
</feature>
<dbReference type="Gene3D" id="2.60.120.200">
    <property type="match status" value="1"/>
</dbReference>
<dbReference type="SMART" id="SM00181">
    <property type="entry name" value="EGF"/>
    <property type="match status" value="24"/>
</dbReference>
<feature type="domain" description="CUB" evidence="15">
    <location>
        <begin position="225"/>
        <end position="342"/>
    </location>
</feature>
<feature type="disulfide bond" evidence="11">
    <location>
        <begin position="2283"/>
        <end position="2292"/>
    </location>
</feature>
<dbReference type="Pfam" id="PF00084">
    <property type="entry name" value="Sushi"/>
    <property type="match status" value="4"/>
</dbReference>
<evidence type="ECO:0000259" key="16">
    <source>
        <dbReference type="PROSITE" id="PS50026"/>
    </source>
</evidence>
<dbReference type="PANTHER" id="PTHR24049">
    <property type="entry name" value="CRUMBS FAMILY MEMBER"/>
    <property type="match status" value="1"/>
</dbReference>
<dbReference type="InterPro" id="IPR002172">
    <property type="entry name" value="LDrepeatLR_classA_rpt"/>
</dbReference>
<dbReference type="PROSITE" id="PS01186">
    <property type="entry name" value="EGF_2"/>
    <property type="match status" value="9"/>
</dbReference>
<dbReference type="Pfam" id="PF07699">
    <property type="entry name" value="Ephrin_rec_like"/>
    <property type="match status" value="15"/>
</dbReference>
<feature type="disulfide bond" evidence="11">
    <location>
        <begin position="2205"/>
        <end position="2214"/>
    </location>
</feature>
<dbReference type="Pfam" id="PF12661">
    <property type="entry name" value="hEGF"/>
    <property type="match status" value="1"/>
</dbReference>
<dbReference type="Pfam" id="PF00008">
    <property type="entry name" value="EGF"/>
    <property type="match status" value="6"/>
</dbReference>
<dbReference type="SUPFAM" id="SSF57424">
    <property type="entry name" value="LDL receptor-like module"/>
    <property type="match status" value="1"/>
</dbReference>
<feature type="domain" description="EGF-like" evidence="16">
    <location>
        <begin position="1860"/>
        <end position="1897"/>
    </location>
</feature>
<feature type="disulfide bond" evidence="11">
    <location>
        <begin position="2167"/>
        <end position="2176"/>
    </location>
</feature>
<feature type="disulfide bond" evidence="11">
    <location>
        <begin position="1810"/>
        <end position="1819"/>
    </location>
</feature>
<dbReference type="Gene3D" id="2.10.25.10">
    <property type="entry name" value="Laminin"/>
    <property type="match status" value="14"/>
</dbReference>
<dbReference type="PROSITE" id="PS01209">
    <property type="entry name" value="LDLRA_1"/>
    <property type="match status" value="1"/>
</dbReference>
<keyword evidence="3 11" id="KW-0245">EGF-like domain</keyword>
<dbReference type="PROSITE" id="PS50923">
    <property type="entry name" value="SUSHI"/>
    <property type="match status" value="6"/>
</dbReference>
<feature type="domain" description="CUB" evidence="15">
    <location>
        <begin position="460"/>
        <end position="565"/>
    </location>
</feature>
<feature type="disulfide bond" evidence="11">
    <location>
        <begin position="2014"/>
        <end position="2023"/>
    </location>
</feature>
<evidence type="ECO:0000256" key="11">
    <source>
        <dbReference type="PROSITE-ProRule" id="PRU00076"/>
    </source>
</evidence>
<comment type="caution">
    <text evidence="20">The sequence shown here is derived from an EMBL/GenBank/DDBJ whole genome shotgun (WGS) entry which is preliminary data.</text>
</comment>
<feature type="domain" description="EGF-like" evidence="16">
    <location>
        <begin position="1784"/>
        <end position="1820"/>
    </location>
</feature>
<dbReference type="FunFam" id="2.10.25.10:FF:000004">
    <property type="entry name" value="Neurogenic locus notch 1"/>
    <property type="match status" value="1"/>
</dbReference>
<evidence type="ECO:0000256" key="4">
    <source>
        <dbReference type="ARBA" id="ARBA00022692"/>
    </source>
</evidence>
<feature type="domain" description="EGF-like" evidence="16">
    <location>
        <begin position="1822"/>
        <end position="1858"/>
    </location>
</feature>
<dbReference type="InterPro" id="IPR013032">
    <property type="entry name" value="EGF-like_CS"/>
</dbReference>
<feature type="domain" description="EGF-like" evidence="16">
    <location>
        <begin position="2179"/>
        <end position="2215"/>
    </location>
</feature>
<feature type="disulfide bond" evidence="11">
    <location>
        <begin position="2072"/>
        <end position="2089"/>
    </location>
</feature>
<keyword evidence="4 14" id="KW-0812">Transmembrane</keyword>
<keyword evidence="7 14" id="KW-1133">Transmembrane helix</keyword>
<dbReference type="Gene3D" id="2.10.70.10">
    <property type="entry name" value="Complement Module, domain 1"/>
    <property type="match status" value="5"/>
</dbReference>
<feature type="domain" description="EGF-like" evidence="16">
    <location>
        <begin position="2141"/>
        <end position="2177"/>
    </location>
</feature>
<keyword evidence="2" id="KW-0964">Secreted</keyword>
<dbReference type="SMART" id="SM00192">
    <property type="entry name" value="LDLa"/>
    <property type="match status" value="1"/>
</dbReference>
<dbReference type="InterPro" id="IPR036055">
    <property type="entry name" value="LDL_receptor-like_sf"/>
</dbReference>
<dbReference type="SMART" id="SM00034">
    <property type="entry name" value="CLECT"/>
    <property type="match status" value="1"/>
</dbReference>
<keyword evidence="13" id="KW-0768">Sushi</keyword>
<feature type="domain" description="Sushi" evidence="19">
    <location>
        <begin position="564"/>
        <end position="631"/>
    </location>
</feature>
<feature type="disulfide bond" evidence="11">
    <location>
        <begin position="1887"/>
        <end position="1896"/>
    </location>
</feature>
<protein>
    <submittedName>
        <fullName evidence="20">Uncharacterized protein</fullName>
    </submittedName>
</protein>
<dbReference type="InterPro" id="IPR016187">
    <property type="entry name" value="CTDL_fold"/>
</dbReference>
<feature type="disulfide bond" evidence="11">
    <location>
        <begin position="1848"/>
        <end position="1857"/>
    </location>
</feature>
<feature type="domain" description="EGF-like" evidence="16">
    <location>
        <begin position="1748"/>
        <end position="1782"/>
    </location>
</feature>
<feature type="domain" description="EGF-like" evidence="16">
    <location>
        <begin position="3755"/>
        <end position="3789"/>
    </location>
</feature>
<dbReference type="InterPro" id="IPR018097">
    <property type="entry name" value="EGF_Ca-bd_CS"/>
</dbReference>
<dbReference type="Gene3D" id="3.10.100.10">
    <property type="entry name" value="Mannose-Binding Protein A, subunit A"/>
    <property type="match status" value="1"/>
</dbReference>
<evidence type="ECO:0000259" key="17">
    <source>
        <dbReference type="PROSITE" id="PS50041"/>
    </source>
</evidence>
<feature type="domain" description="Sushi" evidence="19">
    <location>
        <begin position="1044"/>
        <end position="1107"/>
    </location>
</feature>
<evidence type="ECO:0000256" key="2">
    <source>
        <dbReference type="ARBA" id="ARBA00022525"/>
    </source>
</evidence>
<dbReference type="SUPFAM" id="SSF49854">
    <property type="entry name" value="Spermadhesin, CUB domain"/>
    <property type="match status" value="3"/>
</dbReference>
<evidence type="ECO:0000259" key="19">
    <source>
        <dbReference type="PROSITE" id="PS50923"/>
    </source>
</evidence>
<dbReference type="PROSITE" id="PS50041">
    <property type="entry name" value="C_TYPE_LECTIN_2"/>
    <property type="match status" value="1"/>
</dbReference>
<dbReference type="InterPro" id="IPR003410">
    <property type="entry name" value="HYR_dom"/>
</dbReference>
<evidence type="ECO:0000256" key="14">
    <source>
        <dbReference type="SAM" id="Phobius"/>
    </source>
</evidence>
<feature type="disulfide bond" evidence="11">
    <location>
        <begin position="813"/>
        <end position="823"/>
    </location>
</feature>
<dbReference type="Gene3D" id="2.60.120.290">
    <property type="entry name" value="Spermadhesin, CUB domain"/>
    <property type="match status" value="2"/>
</dbReference>
<feature type="domain" description="EGF-like" evidence="16">
    <location>
        <begin position="1988"/>
        <end position="2024"/>
    </location>
</feature>
<feature type="domain" description="Sushi" evidence="19">
    <location>
        <begin position="910"/>
        <end position="970"/>
    </location>
</feature>
<dbReference type="GO" id="GO:0005576">
    <property type="term" value="C:extracellular region"/>
    <property type="evidence" value="ECO:0007669"/>
    <property type="project" value="UniProtKB-SubCell"/>
</dbReference>
<feature type="disulfide bond" evidence="10">
    <location>
        <begin position="460"/>
        <end position="487"/>
    </location>
</feature>
<dbReference type="InterPro" id="IPR001304">
    <property type="entry name" value="C-type_lectin-like"/>
</dbReference>
<feature type="disulfide bond" evidence="11">
    <location>
        <begin position="3779"/>
        <end position="3788"/>
    </location>
</feature>
<evidence type="ECO:0000256" key="12">
    <source>
        <dbReference type="PROSITE-ProRule" id="PRU00124"/>
    </source>
</evidence>
<dbReference type="CDD" id="cd00041">
    <property type="entry name" value="CUB"/>
    <property type="match status" value="2"/>
</dbReference>
<dbReference type="PROSITE" id="PS50825">
    <property type="entry name" value="HYR"/>
    <property type="match status" value="1"/>
</dbReference>
<dbReference type="SMART" id="SM00042">
    <property type="entry name" value="CUB"/>
    <property type="match status" value="3"/>
</dbReference>
<dbReference type="InterPro" id="IPR000436">
    <property type="entry name" value="Sushi_SCR_CCP_dom"/>
</dbReference>
<keyword evidence="14" id="KW-0472">Membrane</keyword>
<feature type="domain" description="HYR" evidence="18">
    <location>
        <begin position="1255"/>
        <end position="1352"/>
    </location>
</feature>
<proteinExistence type="predicted"/>
<gene>
    <name evidence="20" type="ORF">RRG08_059227</name>
</gene>
<organism evidence="20 21">
    <name type="scientific">Elysia crispata</name>
    <name type="common">lettuce slug</name>
    <dbReference type="NCBI Taxonomy" id="231223"/>
    <lineage>
        <taxon>Eukaryota</taxon>
        <taxon>Metazoa</taxon>
        <taxon>Spiralia</taxon>
        <taxon>Lophotrochozoa</taxon>
        <taxon>Mollusca</taxon>
        <taxon>Gastropoda</taxon>
        <taxon>Heterobranchia</taxon>
        <taxon>Euthyneura</taxon>
        <taxon>Panpulmonata</taxon>
        <taxon>Sacoglossa</taxon>
        <taxon>Placobranchoidea</taxon>
        <taxon>Plakobranchidae</taxon>
        <taxon>Elysia</taxon>
    </lineage>
</organism>
<dbReference type="FunFam" id="2.10.25.10:FF:000472">
    <property type="entry name" value="Uncharacterized protein, isoform A"/>
    <property type="match status" value="1"/>
</dbReference>
<dbReference type="SMART" id="SM01411">
    <property type="entry name" value="Ephrin_rec_like"/>
    <property type="match status" value="19"/>
</dbReference>
<dbReference type="InterPro" id="IPR035914">
    <property type="entry name" value="Sperma_CUB_dom_sf"/>
</dbReference>
<feature type="disulfide bond" evidence="12">
    <location>
        <begin position="206"/>
        <end position="221"/>
    </location>
</feature>
<feature type="domain" description="Sushi" evidence="19">
    <location>
        <begin position="2607"/>
        <end position="2681"/>
    </location>
</feature>
<evidence type="ECO:0000256" key="7">
    <source>
        <dbReference type="ARBA" id="ARBA00022989"/>
    </source>
</evidence>